<dbReference type="Proteomes" id="UP001139125">
    <property type="component" value="Unassembled WGS sequence"/>
</dbReference>
<evidence type="ECO:0000313" key="14">
    <source>
        <dbReference type="Proteomes" id="UP001139125"/>
    </source>
</evidence>
<keyword evidence="10" id="KW-0413">Isomerase</keyword>
<keyword evidence="5" id="KW-0347">Helicase</keyword>
<dbReference type="InterPro" id="IPR027785">
    <property type="entry name" value="UvrD-like_helicase_C"/>
</dbReference>
<dbReference type="SUPFAM" id="SSF52540">
    <property type="entry name" value="P-loop containing nucleoside triphosphate hydrolases"/>
    <property type="match status" value="2"/>
</dbReference>
<gene>
    <name evidence="13" type="primary">recD</name>
    <name evidence="13" type="ORF">NM125_14740</name>
</gene>
<dbReference type="GO" id="GO:0005524">
    <property type="term" value="F:ATP binding"/>
    <property type="evidence" value="ECO:0007669"/>
    <property type="project" value="UniProtKB-KW"/>
</dbReference>
<protein>
    <submittedName>
        <fullName evidence="13">Exodeoxyribonuclease V subunit alpha</fullName>
        <ecNumber evidence="13">3.1.11.5</ecNumber>
    </submittedName>
</protein>
<dbReference type="PANTHER" id="PTHR43788:SF6">
    <property type="entry name" value="DNA HELICASE B"/>
    <property type="match status" value="1"/>
</dbReference>
<keyword evidence="9" id="KW-0234">DNA repair</keyword>
<evidence type="ECO:0000256" key="6">
    <source>
        <dbReference type="ARBA" id="ARBA00022839"/>
    </source>
</evidence>
<evidence type="ECO:0000256" key="9">
    <source>
        <dbReference type="ARBA" id="ARBA00023204"/>
    </source>
</evidence>
<dbReference type="Gene3D" id="3.40.50.300">
    <property type="entry name" value="P-loop containing nucleotide triphosphate hydrolases"/>
    <property type="match status" value="3"/>
</dbReference>
<proteinExistence type="inferred from homology"/>
<dbReference type="Pfam" id="PF13245">
    <property type="entry name" value="AAA_19"/>
    <property type="match status" value="1"/>
</dbReference>
<feature type="domain" description="RecBCD enzyme subunit RecD N-terminal" evidence="12">
    <location>
        <begin position="15"/>
        <end position="112"/>
    </location>
</feature>
<name>A0A9X2L5N2_9BACT</name>
<dbReference type="GO" id="GO:0006302">
    <property type="term" value="P:double-strand break repair"/>
    <property type="evidence" value="ECO:0007669"/>
    <property type="project" value="InterPro"/>
</dbReference>
<dbReference type="InterPro" id="IPR006344">
    <property type="entry name" value="RecD"/>
</dbReference>
<evidence type="ECO:0000256" key="3">
    <source>
        <dbReference type="ARBA" id="ARBA00022763"/>
    </source>
</evidence>
<keyword evidence="1" id="KW-0540">Nuclease</keyword>
<evidence type="ECO:0000259" key="12">
    <source>
        <dbReference type="Pfam" id="PF21185"/>
    </source>
</evidence>
<keyword evidence="7" id="KW-0067">ATP-binding</keyword>
<dbReference type="GO" id="GO:0006310">
    <property type="term" value="P:DNA recombination"/>
    <property type="evidence" value="ECO:0007669"/>
    <property type="project" value="InterPro"/>
</dbReference>
<dbReference type="InterPro" id="IPR041851">
    <property type="entry name" value="RecD_N_sf"/>
</dbReference>
<dbReference type="InterPro" id="IPR027417">
    <property type="entry name" value="P-loop_NTPase"/>
</dbReference>
<comment type="caution">
    <text evidence="13">The sequence shown here is derived from an EMBL/GenBank/DDBJ whole genome shotgun (WGS) entry which is preliminary data.</text>
</comment>
<dbReference type="GO" id="GO:0008854">
    <property type="term" value="F:exodeoxyribonuclease V activity"/>
    <property type="evidence" value="ECO:0007669"/>
    <property type="project" value="UniProtKB-EC"/>
</dbReference>
<evidence type="ECO:0000256" key="10">
    <source>
        <dbReference type="ARBA" id="ARBA00023235"/>
    </source>
</evidence>
<dbReference type="NCBIfam" id="TIGR01447">
    <property type="entry name" value="recD"/>
    <property type="match status" value="1"/>
</dbReference>
<keyword evidence="14" id="KW-1185">Reference proteome</keyword>
<dbReference type="Pfam" id="PF13538">
    <property type="entry name" value="UvrD_C_2"/>
    <property type="match status" value="1"/>
</dbReference>
<evidence type="ECO:0000256" key="7">
    <source>
        <dbReference type="ARBA" id="ARBA00022840"/>
    </source>
</evidence>
<evidence type="ECO:0000313" key="13">
    <source>
        <dbReference type="EMBL" id="MCP9292845.1"/>
    </source>
</evidence>
<dbReference type="GO" id="GO:0017116">
    <property type="term" value="F:single-stranded DNA helicase activity"/>
    <property type="evidence" value="ECO:0007669"/>
    <property type="project" value="TreeGrafter"/>
</dbReference>
<evidence type="ECO:0000256" key="1">
    <source>
        <dbReference type="ARBA" id="ARBA00022722"/>
    </source>
</evidence>
<sequence>MMDVLPYLEKLLTEDLISLLELEFVRFLKQIEPDVKQEVLLAAAACIFAQQKGHVCLDFEDWKDEYLFEDVKSEIKLTDSLKKDWNKALKESSLVSSGNELQPLVLEGSRLYLHRYWKYEEELCAWLKQKAAPRLELKEKHKKAIQSVLPPANDLFEVNWQHVAVQLSFLKDLLVISGGPGTGKTFTVLNIIAAQAQAHAQQDFRIALAAPTGKAARRLSESIESGKKNLNPEVLSGIEIPESALTVHKLLGSDFRGSTFKFNEENHLPYDLVVVDEASMLDINMWVRLIRAIGPNTKLIVLGDKDQLASVEAGSILGDICGGENTFSEGVASSLRELQGIDIPVGDSTLPINDCILFLTKSYRFGENSGIQKFAEAVNASDADKAIDILKDHKLEGLSWVEPDSKAIEAVFKTYVQDHYKDYSQLPEEQRLVASHKKKILCALRRGPFGVEYMNERAERRIRRNESRIDNREWYDGRIVMATRNDSLLKVRNGEIGIYQKKGEVIEFEGDRPVRVSAARLKDYEPAFALTIHKSQGSEFDEVAIILPNQVNTVLSKEILYTAVTRARLSTLIIVKEEILRRIIERTVSRKSGVKQKLWE</sequence>
<dbReference type="GO" id="GO:0003677">
    <property type="term" value="F:DNA binding"/>
    <property type="evidence" value="ECO:0007669"/>
    <property type="project" value="UniProtKB-KW"/>
</dbReference>
<reference evidence="13" key="1">
    <citation type="submission" date="2022-06" db="EMBL/GenBank/DDBJ databases">
        <title>Gracilimonas sp. CAU 1638 isolated from sea sediment.</title>
        <authorList>
            <person name="Kim W."/>
        </authorList>
    </citation>
    <scope>NUCLEOTIDE SEQUENCE</scope>
    <source>
        <strain evidence="13">CAU 1638</strain>
    </source>
</reference>
<dbReference type="HAMAP" id="MF_01487">
    <property type="entry name" value="RecD"/>
    <property type="match status" value="1"/>
</dbReference>
<organism evidence="13 14">
    <name type="scientific">Gracilimonas sediminicola</name>
    <dbReference type="NCBI Taxonomy" id="2952158"/>
    <lineage>
        <taxon>Bacteria</taxon>
        <taxon>Pseudomonadati</taxon>
        <taxon>Balneolota</taxon>
        <taxon>Balneolia</taxon>
        <taxon>Balneolales</taxon>
        <taxon>Balneolaceae</taxon>
        <taxon>Gracilimonas</taxon>
    </lineage>
</organism>
<evidence type="ECO:0000259" key="11">
    <source>
        <dbReference type="Pfam" id="PF13538"/>
    </source>
</evidence>
<accession>A0A9X2L5N2</accession>
<keyword evidence="6" id="KW-0269">Exonuclease</keyword>
<keyword evidence="3" id="KW-0227">DNA damage</keyword>
<keyword evidence="4 13" id="KW-0378">Hydrolase</keyword>
<keyword evidence="2" id="KW-0547">Nucleotide-binding</keyword>
<evidence type="ECO:0000256" key="2">
    <source>
        <dbReference type="ARBA" id="ARBA00022741"/>
    </source>
</evidence>
<feature type="domain" description="UvrD-like helicase C-terminal" evidence="11">
    <location>
        <begin position="527"/>
        <end position="569"/>
    </location>
</feature>
<dbReference type="Pfam" id="PF21185">
    <property type="entry name" value="RecD_N"/>
    <property type="match status" value="1"/>
</dbReference>
<dbReference type="EMBL" id="JANDBC010000003">
    <property type="protein sequence ID" value="MCP9292845.1"/>
    <property type="molecule type" value="Genomic_DNA"/>
</dbReference>
<dbReference type="RefSeq" id="WP_255135744.1">
    <property type="nucleotide sequence ID" value="NZ_JANDBC010000003.1"/>
</dbReference>
<dbReference type="InterPro" id="IPR050534">
    <property type="entry name" value="Coronavir_polyprotein_1ab"/>
</dbReference>
<dbReference type="EC" id="3.1.11.5" evidence="13"/>
<dbReference type="PANTHER" id="PTHR43788">
    <property type="entry name" value="DNA2/NAM7 HELICASE FAMILY MEMBER"/>
    <property type="match status" value="1"/>
</dbReference>
<keyword evidence="8" id="KW-0238">DNA-binding</keyword>
<dbReference type="InterPro" id="IPR049550">
    <property type="entry name" value="RecD_N"/>
</dbReference>
<dbReference type="AlphaFoldDB" id="A0A9X2L5N2"/>
<dbReference type="GO" id="GO:0009338">
    <property type="term" value="C:exodeoxyribonuclease V complex"/>
    <property type="evidence" value="ECO:0007669"/>
    <property type="project" value="InterPro"/>
</dbReference>
<dbReference type="Gene3D" id="1.10.10.1020">
    <property type="entry name" value="RecBCD complex, subunit RecD, N-terminal domain"/>
    <property type="match status" value="1"/>
</dbReference>
<evidence type="ECO:0000256" key="5">
    <source>
        <dbReference type="ARBA" id="ARBA00022806"/>
    </source>
</evidence>
<dbReference type="CDD" id="cd18809">
    <property type="entry name" value="SF1_C_RecD"/>
    <property type="match status" value="1"/>
</dbReference>
<evidence type="ECO:0000256" key="4">
    <source>
        <dbReference type="ARBA" id="ARBA00022801"/>
    </source>
</evidence>
<evidence type="ECO:0000256" key="8">
    <source>
        <dbReference type="ARBA" id="ARBA00023125"/>
    </source>
</evidence>
<dbReference type="CDD" id="cd17933">
    <property type="entry name" value="DEXSc_RecD-like"/>
    <property type="match status" value="1"/>
</dbReference>